<gene>
    <name evidence="5" type="ORF">M5X09_10530</name>
</gene>
<dbReference type="Gene3D" id="3.40.50.300">
    <property type="entry name" value="P-loop containing nucleotide triphosphate hydrolases"/>
    <property type="match status" value="1"/>
</dbReference>
<dbReference type="SMART" id="SM00382">
    <property type="entry name" value="AAA"/>
    <property type="match status" value="1"/>
</dbReference>
<sequence>MPMLEMNHVSKFYDDYQALKDLSFQVHEGEILCFLGPNGAGKSTAIHILSTVLRYNEGRISFRGKRVEEQLSHYKSKLGIVPQDLAIYEDVTAEDNVRFFASLYGLRGDMLRERVAEALRFVGLYDRRDDKPRAFSGGMKRRLNMACAIAHHPEILIMDEPTVGIDPHSRNHILESIRELRDQGSTILYTTHYMEEVEEISTRILIIDQGEVIAAGTKEELKERLGDEKWIEVELEDASELPEERLFRVDGVKQVEKHDNLLRIATVKGIENTDKLMAFFVNHGIKVKHFTSLAASLEAVFLQLTGRKLRD</sequence>
<keyword evidence="2" id="KW-0547">Nucleotide-binding</keyword>
<comment type="caution">
    <text evidence="5">The sequence shown here is derived from an EMBL/GenBank/DDBJ whole genome shotgun (WGS) entry which is preliminary data.</text>
</comment>
<dbReference type="InterPro" id="IPR017871">
    <property type="entry name" value="ABC_transporter-like_CS"/>
</dbReference>
<dbReference type="PANTHER" id="PTHR43582">
    <property type="entry name" value="LINEARMYCIN RESISTANCE ATP-BINDING PROTEIN LNRL"/>
    <property type="match status" value="1"/>
</dbReference>
<dbReference type="Pfam" id="PF13732">
    <property type="entry name" value="DrrA1-3_C"/>
    <property type="match status" value="1"/>
</dbReference>
<dbReference type="RefSeq" id="WP_206097565.1">
    <property type="nucleotide sequence ID" value="NZ_JAFFHZ010000001.1"/>
</dbReference>
<dbReference type="EMBL" id="JAMDLW010000012">
    <property type="protein sequence ID" value="MCY9520109.1"/>
    <property type="molecule type" value="Genomic_DNA"/>
</dbReference>
<dbReference type="InterPro" id="IPR003593">
    <property type="entry name" value="AAA+_ATPase"/>
</dbReference>
<dbReference type="Proteomes" id="UP001207626">
    <property type="component" value="Unassembled WGS sequence"/>
</dbReference>
<dbReference type="PROSITE" id="PS50893">
    <property type="entry name" value="ABC_TRANSPORTER_2"/>
    <property type="match status" value="1"/>
</dbReference>
<accession>A0ABT4DS07</accession>
<reference evidence="5 6" key="1">
    <citation type="submission" date="2022-05" db="EMBL/GenBank/DDBJ databases">
        <title>Genome Sequencing of Bee-Associated Microbes.</title>
        <authorList>
            <person name="Dunlap C."/>
        </authorList>
    </citation>
    <scope>NUCLEOTIDE SEQUENCE [LARGE SCALE GENOMIC DNA]</scope>
    <source>
        <strain evidence="5 6">NRRL NRS-1438</strain>
    </source>
</reference>
<feature type="domain" description="ABC transporter" evidence="4">
    <location>
        <begin position="4"/>
        <end position="234"/>
    </location>
</feature>
<evidence type="ECO:0000256" key="3">
    <source>
        <dbReference type="ARBA" id="ARBA00022840"/>
    </source>
</evidence>
<dbReference type="GeneID" id="77002693"/>
<keyword evidence="3 5" id="KW-0067">ATP-binding</keyword>
<keyword evidence="6" id="KW-1185">Reference proteome</keyword>
<dbReference type="PANTHER" id="PTHR43582:SF2">
    <property type="entry name" value="LINEARMYCIN RESISTANCE ATP-BINDING PROTEIN LNRL"/>
    <property type="match status" value="1"/>
</dbReference>
<dbReference type="SUPFAM" id="SSF52540">
    <property type="entry name" value="P-loop containing nucleoside triphosphate hydrolases"/>
    <property type="match status" value="1"/>
</dbReference>
<dbReference type="Pfam" id="PF00005">
    <property type="entry name" value="ABC_tran"/>
    <property type="match status" value="1"/>
</dbReference>
<keyword evidence="1" id="KW-0813">Transport</keyword>
<organism evidence="5 6">
    <name type="scientific">Paenibacillus apiarius</name>
    <dbReference type="NCBI Taxonomy" id="46240"/>
    <lineage>
        <taxon>Bacteria</taxon>
        <taxon>Bacillati</taxon>
        <taxon>Bacillota</taxon>
        <taxon>Bacilli</taxon>
        <taxon>Bacillales</taxon>
        <taxon>Paenibacillaceae</taxon>
        <taxon>Paenibacillus</taxon>
    </lineage>
</organism>
<evidence type="ECO:0000256" key="2">
    <source>
        <dbReference type="ARBA" id="ARBA00022741"/>
    </source>
</evidence>
<dbReference type="GO" id="GO:0005524">
    <property type="term" value="F:ATP binding"/>
    <property type="evidence" value="ECO:0007669"/>
    <property type="project" value="UniProtKB-KW"/>
</dbReference>
<evidence type="ECO:0000313" key="5">
    <source>
        <dbReference type="EMBL" id="MCY9520109.1"/>
    </source>
</evidence>
<protein>
    <submittedName>
        <fullName evidence="5">ABC transporter ATP-binding protein</fullName>
    </submittedName>
</protein>
<evidence type="ECO:0000259" key="4">
    <source>
        <dbReference type="PROSITE" id="PS50893"/>
    </source>
</evidence>
<evidence type="ECO:0000313" key="6">
    <source>
        <dbReference type="Proteomes" id="UP001207626"/>
    </source>
</evidence>
<dbReference type="PROSITE" id="PS00211">
    <property type="entry name" value="ABC_TRANSPORTER_1"/>
    <property type="match status" value="1"/>
</dbReference>
<dbReference type="InterPro" id="IPR025302">
    <property type="entry name" value="DrrA1/2-like_C"/>
</dbReference>
<dbReference type="InterPro" id="IPR027417">
    <property type="entry name" value="P-loop_NTPase"/>
</dbReference>
<dbReference type="InterPro" id="IPR003439">
    <property type="entry name" value="ABC_transporter-like_ATP-bd"/>
</dbReference>
<name>A0ABT4DS07_9BACL</name>
<evidence type="ECO:0000256" key="1">
    <source>
        <dbReference type="ARBA" id="ARBA00022448"/>
    </source>
</evidence>
<proteinExistence type="predicted"/>